<dbReference type="InterPro" id="IPR036890">
    <property type="entry name" value="HATPase_C_sf"/>
</dbReference>
<sequence>MIRFANSVPGRTIIVLMIAIGVLHVASLWTYQASLQAEITSNNDERLAERLVSIMRTVMRVPAAERELTAHALAGGPFDIHWSLAEHAVAGGPGVGRLEGMRKRLLDIAPELGGGNLVIGTSATLRDDEHIAMISMQLPDRSWVNVSVVSVRIPPLSGDGTLYSTTLMAGGLLLVAVLLLGWLTRPLKVVADAARQFSTGVEVVKVAESGPTEVKQLAAAFNEMQVRIKKLIDDRSQTLAAISHDLKSPLTRLRFRIEDVPSPETRSEIEADIGEMEAMIEGALAFLKGDRSDEALRSVDLASLVEAIATDFDDMGKPVRFAAPRAVVIQGRKLSLKRALTNVIENAIKYGGRADISVSADGLNAQVLVTDQGPGIDDKDKEAVFAPFHRLELSRNKETGGVGLGLTVARSIVRAHGGDVVLSDRAGGGLSVLVTLPAA</sequence>
<dbReference type="Proteomes" id="UP000298781">
    <property type="component" value="Chromosome"/>
</dbReference>
<dbReference type="EMBL" id="CP039690">
    <property type="protein sequence ID" value="QCI66028.1"/>
    <property type="molecule type" value="Genomic_DNA"/>
</dbReference>
<evidence type="ECO:0000256" key="12">
    <source>
        <dbReference type="ARBA" id="ARBA00022989"/>
    </source>
</evidence>
<dbReference type="CDD" id="cd00082">
    <property type="entry name" value="HisKA"/>
    <property type="match status" value="1"/>
</dbReference>
<evidence type="ECO:0000256" key="15">
    <source>
        <dbReference type="SAM" id="Phobius"/>
    </source>
</evidence>
<evidence type="ECO:0000256" key="4">
    <source>
        <dbReference type="ARBA" id="ARBA00022475"/>
    </source>
</evidence>
<dbReference type="InterPro" id="IPR004358">
    <property type="entry name" value="Sig_transdc_His_kin-like_C"/>
</dbReference>
<dbReference type="KEGG" id="pstg:E8M01_18525"/>
<evidence type="ECO:0000256" key="2">
    <source>
        <dbReference type="ARBA" id="ARBA00004429"/>
    </source>
</evidence>
<dbReference type="GO" id="GO:0005886">
    <property type="term" value="C:plasma membrane"/>
    <property type="evidence" value="ECO:0007669"/>
    <property type="project" value="UniProtKB-SubCell"/>
</dbReference>
<keyword evidence="4" id="KW-1003">Cell membrane</keyword>
<keyword evidence="7" id="KW-0808">Transferase</keyword>
<dbReference type="PROSITE" id="PS50109">
    <property type="entry name" value="HIS_KIN"/>
    <property type="match status" value="1"/>
</dbReference>
<dbReference type="PANTHER" id="PTHR44936:SF5">
    <property type="entry name" value="SENSOR HISTIDINE KINASE ENVZ"/>
    <property type="match status" value="1"/>
</dbReference>
<keyword evidence="10" id="KW-0418">Kinase</keyword>
<dbReference type="PANTHER" id="PTHR44936">
    <property type="entry name" value="SENSOR PROTEIN CREC"/>
    <property type="match status" value="1"/>
</dbReference>
<organism evidence="18 19">
    <name type="scientific">Phreatobacter stygius</name>
    <dbReference type="NCBI Taxonomy" id="1940610"/>
    <lineage>
        <taxon>Bacteria</taxon>
        <taxon>Pseudomonadati</taxon>
        <taxon>Pseudomonadota</taxon>
        <taxon>Alphaproteobacteria</taxon>
        <taxon>Hyphomicrobiales</taxon>
        <taxon>Phreatobacteraceae</taxon>
        <taxon>Phreatobacter</taxon>
    </lineage>
</organism>
<evidence type="ECO:0000313" key="19">
    <source>
        <dbReference type="Proteomes" id="UP000298781"/>
    </source>
</evidence>
<dbReference type="Pfam" id="PF02518">
    <property type="entry name" value="HATPase_c"/>
    <property type="match status" value="1"/>
</dbReference>
<name>A0A4D7B6M4_9HYPH</name>
<evidence type="ECO:0000259" key="17">
    <source>
        <dbReference type="PROSITE" id="PS50885"/>
    </source>
</evidence>
<keyword evidence="11" id="KW-0067">ATP-binding</keyword>
<dbReference type="AlphaFoldDB" id="A0A4D7B6M4"/>
<proteinExistence type="predicted"/>
<evidence type="ECO:0000259" key="16">
    <source>
        <dbReference type="PROSITE" id="PS50109"/>
    </source>
</evidence>
<dbReference type="InterPro" id="IPR003594">
    <property type="entry name" value="HATPase_dom"/>
</dbReference>
<protein>
    <recommendedName>
        <fullName evidence="3">histidine kinase</fullName>
        <ecNumber evidence="3">2.7.13.3</ecNumber>
    </recommendedName>
</protein>
<keyword evidence="14 15" id="KW-0472">Membrane</keyword>
<dbReference type="InterPro" id="IPR036097">
    <property type="entry name" value="HisK_dim/P_sf"/>
</dbReference>
<dbReference type="GO" id="GO:0005524">
    <property type="term" value="F:ATP binding"/>
    <property type="evidence" value="ECO:0007669"/>
    <property type="project" value="UniProtKB-KW"/>
</dbReference>
<dbReference type="SUPFAM" id="SSF158472">
    <property type="entry name" value="HAMP domain-like"/>
    <property type="match status" value="1"/>
</dbReference>
<dbReference type="PRINTS" id="PR00344">
    <property type="entry name" value="BCTRLSENSOR"/>
</dbReference>
<dbReference type="RefSeq" id="WP_136961474.1">
    <property type="nucleotide sequence ID" value="NZ_CP039690.1"/>
</dbReference>
<evidence type="ECO:0000256" key="13">
    <source>
        <dbReference type="ARBA" id="ARBA00023012"/>
    </source>
</evidence>
<comment type="subcellular location">
    <subcellularLocation>
        <location evidence="2">Cell inner membrane</location>
        <topology evidence="2">Multi-pass membrane protein</topology>
    </subcellularLocation>
</comment>
<dbReference type="SUPFAM" id="SSF55874">
    <property type="entry name" value="ATPase domain of HSP90 chaperone/DNA topoisomerase II/histidine kinase"/>
    <property type="match status" value="1"/>
</dbReference>
<feature type="transmembrane region" description="Helical" evidence="15">
    <location>
        <begin position="162"/>
        <end position="183"/>
    </location>
</feature>
<keyword evidence="9" id="KW-0547">Nucleotide-binding</keyword>
<feature type="domain" description="HAMP" evidence="17">
    <location>
        <begin position="181"/>
        <end position="233"/>
    </location>
</feature>
<dbReference type="Gene3D" id="3.30.565.10">
    <property type="entry name" value="Histidine kinase-like ATPase, C-terminal domain"/>
    <property type="match status" value="1"/>
</dbReference>
<evidence type="ECO:0000256" key="5">
    <source>
        <dbReference type="ARBA" id="ARBA00022519"/>
    </source>
</evidence>
<evidence type="ECO:0000256" key="6">
    <source>
        <dbReference type="ARBA" id="ARBA00022553"/>
    </source>
</evidence>
<reference evidence="18 19" key="1">
    <citation type="submission" date="2019-04" db="EMBL/GenBank/DDBJ databases">
        <title>Phreatobacter aquaticus sp. nov.</title>
        <authorList>
            <person name="Choi A."/>
        </authorList>
    </citation>
    <scope>NUCLEOTIDE SEQUENCE [LARGE SCALE GENOMIC DNA]</scope>
    <source>
        <strain evidence="18 19">KCTC 52518</strain>
    </source>
</reference>
<dbReference type="Pfam" id="PF00672">
    <property type="entry name" value="HAMP"/>
    <property type="match status" value="1"/>
</dbReference>
<accession>A0A4D7B6M4</accession>
<evidence type="ECO:0000256" key="3">
    <source>
        <dbReference type="ARBA" id="ARBA00012438"/>
    </source>
</evidence>
<keyword evidence="5" id="KW-0997">Cell inner membrane</keyword>
<evidence type="ECO:0000256" key="7">
    <source>
        <dbReference type="ARBA" id="ARBA00022679"/>
    </source>
</evidence>
<dbReference type="OrthoDB" id="9804645at2"/>
<dbReference type="InterPro" id="IPR003660">
    <property type="entry name" value="HAMP_dom"/>
</dbReference>
<evidence type="ECO:0000256" key="11">
    <source>
        <dbReference type="ARBA" id="ARBA00022840"/>
    </source>
</evidence>
<keyword evidence="19" id="KW-1185">Reference proteome</keyword>
<evidence type="ECO:0000256" key="1">
    <source>
        <dbReference type="ARBA" id="ARBA00000085"/>
    </source>
</evidence>
<evidence type="ECO:0000313" key="18">
    <source>
        <dbReference type="EMBL" id="QCI66028.1"/>
    </source>
</evidence>
<keyword evidence="8 15" id="KW-0812">Transmembrane</keyword>
<evidence type="ECO:0000256" key="8">
    <source>
        <dbReference type="ARBA" id="ARBA00022692"/>
    </source>
</evidence>
<evidence type="ECO:0000256" key="10">
    <source>
        <dbReference type="ARBA" id="ARBA00022777"/>
    </source>
</evidence>
<dbReference type="GO" id="GO:0000155">
    <property type="term" value="F:phosphorelay sensor kinase activity"/>
    <property type="evidence" value="ECO:0007669"/>
    <property type="project" value="InterPro"/>
</dbReference>
<dbReference type="SMART" id="SM00304">
    <property type="entry name" value="HAMP"/>
    <property type="match status" value="1"/>
</dbReference>
<evidence type="ECO:0000256" key="14">
    <source>
        <dbReference type="ARBA" id="ARBA00023136"/>
    </source>
</evidence>
<comment type="catalytic activity">
    <reaction evidence="1">
        <text>ATP + protein L-histidine = ADP + protein N-phospho-L-histidine.</text>
        <dbReference type="EC" id="2.7.13.3"/>
    </reaction>
</comment>
<dbReference type="InterPro" id="IPR050980">
    <property type="entry name" value="2C_sensor_his_kinase"/>
</dbReference>
<feature type="transmembrane region" description="Helical" evidence="15">
    <location>
        <begin position="12"/>
        <end position="31"/>
    </location>
</feature>
<dbReference type="InterPro" id="IPR005467">
    <property type="entry name" value="His_kinase_dom"/>
</dbReference>
<keyword evidence="12 15" id="KW-1133">Transmembrane helix</keyword>
<evidence type="ECO:0000256" key="9">
    <source>
        <dbReference type="ARBA" id="ARBA00022741"/>
    </source>
</evidence>
<dbReference type="SMART" id="SM00387">
    <property type="entry name" value="HATPase_c"/>
    <property type="match status" value="1"/>
</dbReference>
<dbReference type="SUPFAM" id="SSF47384">
    <property type="entry name" value="Homodimeric domain of signal transducing histidine kinase"/>
    <property type="match status" value="1"/>
</dbReference>
<dbReference type="EC" id="2.7.13.3" evidence="3"/>
<keyword evidence="13" id="KW-0902">Two-component regulatory system</keyword>
<dbReference type="CDD" id="cd06225">
    <property type="entry name" value="HAMP"/>
    <property type="match status" value="1"/>
</dbReference>
<keyword evidence="6" id="KW-0597">Phosphoprotein</keyword>
<gene>
    <name evidence="18" type="ORF">E8M01_18525</name>
</gene>
<dbReference type="InterPro" id="IPR003661">
    <property type="entry name" value="HisK_dim/P_dom"/>
</dbReference>
<dbReference type="PROSITE" id="PS50885">
    <property type="entry name" value="HAMP"/>
    <property type="match status" value="1"/>
</dbReference>
<dbReference type="Gene3D" id="1.10.287.130">
    <property type="match status" value="1"/>
</dbReference>
<feature type="domain" description="Histidine kinase" evidence="16">
    <location>
        <begin position="241"/>
        <end position="439"/>
    </location>
</feature>